<name>A0AA38M1R7_9CUCU</name>
<dbReference type="AlphaFoldDB" id="A0AA38M1R7"/>
<proteinExistence type="predicted"/>
<accession>A0AA38M1R7</accession>
<evidence type="ECO:0000313" key="2">
    <source>
        <dbReference type="EMBL" id="KAJ3640583.1"/>
    </source>
</evidence>
<reference evidence="2" key="1">
    <citation type="journal article" date="2023" name="G3 (Bethesda)">
        <title>Whole genome assemblies of Zophobas morio and Tenebrio molitor.</title>
        <authorList>
            <person name="Kaur S."/>
            <person name="Stinson S.A."/>
            <person name="diCenzo G.C."/>
        </authorList>
    </citation>
    <scope>NUCLEOTIDE SEQUENCE</scope>
    <source>
        <strain evidence="2">QUZm001</strain>
    </source>
</reference>
<keyword evidence="3" id="KW-1185">Reference proteome</keyword>
<gene>
    <name evidence="2" type="ORF">Zmor_027139</name>
</gene>
<organism evidence="2 3">
    <name type="scientific">Zophobas morio</name>
    <dbReference type="NCBI Taxonomy" id="2755281"/>
    <lineage>
        <taxon>Eukaryota</taxon>
        <taxon>Metazoa</taxon>
        <taxon>Ecdysozoa</taxon>
        <taxon>Arthropoda</taxon>
        <taxon>Hexapoda</taxon>
        <taxon>Insecta</taxon>
        <taxon>Pterygota</taxon>
        <taxon>Neoptera</taxon>
        <taxon>Endopterygota</taxon>
        <taxon>Coleoptera</taxon>
        <taxon>Polyphaga</taxon>
        <taxon>Cucujiformia</taxon>
        <taxon>Tenebrionidae</taxon>
        <taxon>Zophobas</taxon>
    </lineage>
</organism>
<feature type="region of interest" description="Disordered" evidence="1">
    <location>
        <begin position="1"/>
        <end position="21"/>
    </location>
</feature>
<protein>
    <submittedName>
        <fullName evidence="2">Uncharacterized protein</fullName>
    </submittedName>
</protein>
<evidence type="ECO:0000256" key="1">
    <source>
        <dbReference type="SAM" id="MobiDB-lite"/>
    </source>
</evidence>
<evidence type="ECO:0000313" key="3">
    <source>
        <dbReference type="Proteomes" id="UP001168821"/>
    </source>
</evidence>
<comment type="caution">
    <text evidence="2">The sequence shown here is derived from an EMBL/GenBank/DDBJ whole genome shotgun (WGS) entry which is preliminary data.</text>
</comment>
<sequence>MGNEDCGESSQQNENEVERPLKKAKYVWQVKGKYHLKANYENKTEPKVETSKEKRCDCSEQNIREERKCIDKFLAKTESFLDSDDDESVSRNIDKSISNEIPITLVSPNPKNQDYYLRKWQARQIARGYIDNTINKVLENWSSAPFDAEDFVENCDDDGRIENQGILMAIEAHGLQSNKSKKEASLSFLRPDELADNTLDKIDTARSQFLKEGLGLEVSPEENAAAVDTELEAKLGIGVEYPVSVLNAAILVAIERKGLSSNK</sequence>
<dbReference type="EMBL" id="JALNTZ010000009">
    <property type="protein sequence ID" value="KAJ3640583.1"/>
    <property type="molecule type" value="Genomic_DNA"/>
</dbReference>
<dbReference type="Proteomes" id="UP001168821">
    <property type="component" value="Unassembled WGS sequence"/>
</dbReference>